<name>A0AAV9K5W1_9SOLN</name>
<sequence>MTIDLGVQELIVLGDFNLLIRQTQGEWKTRDLKLLLYKQCVEDLSKMFRSIELRYIPIFHNELADALATLASMLPYPVNICITPLEIQVRDQHGYYNTVESESDGDPWYLDIKNFLQIGKCHEHANGNKKRTIRCLASGFFFSGEALYKRIPDLNLLRCVDAKEAKKIMMRDMLGYVDHT</sequence>
<dbReference type="Proteomes" id="UP001311915">
    <property type="component" value="Unassembled WGS sequence"/>
</dbReference>
<reference evidence="2 3" key="1">
    <citation type="submission" date="2023-10" db="EMBL/GenBank/DDBJ databases">
        <title>Genome-Wide Identification Analysis in wild type Solanum Pinnatisectum Reveals Some Genes Defensing Phytophthora Infestans.</title>
        <authorList>
            <person name="Sun C."/>
        </authorList>
    </citation>
    <scope>NUCLEOTIDE SEQUENCE [LARGE SCALE GENOMIC DNA]</scope>
    <source>
        <strain evidence="2">LQN</strain>
        <tissue evidence="2">Leaf</tissue>
    </source>
</reference>
<evidence type="ECO:0000313" key="3">
    <source>
        <dbReference type="Proteomes" id="UP001311915"/>
    </source>
</evidence>
<dbReference type="Gene3D" id="3.30.420.10">
    <property type="entry name" value="Ribonuclease H-like superfamily/Ribonuclease H"/>
    <property type="match status" value="1"/>
</dbReference>
<evidence type="ECO:0000259" key="1">
    <source>
        <dbReference type="Pfam" id="PF13456"/>
    </source>
</evidence>
<comment type="caution">
    <text evidence="2">The sequence shown here is derived from an EMBL/GenBank/DDBJ whole genome shotgun (WGS) entry which is preliminary data.</text>
</comment>
<dbReference type="InterPro" id="IPR012337">
    <property type="entry name" value="RNaseH-like_sf"/>
</dbReference>
<dbReference type="Pfam" id="PF13456">
    <property type="entry name" value="RVT_3"/>
    <property type="match status" value="1"/>
</dbReference>
<dbReference type="GO" id="GO:0004523">
    <property type="term" value="F:RNA-DNA hybrid ribonuclease activity"/>
    <property type="evidence" value="ECO:0007669"/>
    <property type="project" value="InterPro"/>
</dbReference>
<feature type="domain" description="RNase H type-1" evidence="1">
    <location>
        <begin position="3"/>
        <end position="70"/>
    </location>
</feature>
<dbReference type="PANTHER" id="PTHR48475:SF1">
    <property type="entry name" value="RNASE H TYPE-1 DOMAIN-CONTAINING PROTEIN"/>
    <property type="match status" value="1"/>
</dbReference>
<dbReference type="AlphaFoldDB" id="A0AAV9K5W1"/>
<keyword evidence="3" id="KW-1185">Reference proteome</keyword>
<dbReference type="PANTHER" id="PTHR48475">
    <property type="entry name" value="RIBONUCLEASE H"/>
    <property type="match status" value="1"/>
</dbReference>
<proteinExistence type="predicted"/>
<dbReference type="InterPro" id="IPR002156">
    <property type="entry name" value="RNaseH_domain"/>
</dbReference>
<organism evidence="2 3">
    <name type="scientific">Solanum pinnatisectum</name>
    <name type="common">tansyleaf nightshade</name>
    <dbReference type="NCBI Taxonomy" id="50273"/>
    <lineage>
        <taxon>Eukaryota</taxon>
        <taxon>Viridiplantae</taxon>
        <taxon>Streptophyta</taxon>
        <taxon>Embryophyta</taxon>
        <taxon>Tracheophyta</taxon>
        <taxon>Spermatophyta</taxon>
        <taxon>Magnoliopsida</taxon>
        <taxon>eudicotyledons</taxon>
        <taxon>Gunneridae</taxon>
        <taxon>Pentapetalae</taxon>
        <taxon>asterids</taxon>
        <taxon>lamiids</taxon>
        <taxon>Solanales</taxon>
        <taxon>Solanaceae</taxon>
        <taxon>Solanoideae</taxon>
        <taxon>Solaneae</taxon>
        <taxon>Solanum</taxon>
    </lineage>
</organism>
<dbReference type="InterPro" id="IPR036397">
    <property type="entry name" value="RNaseH_sf"/>
</dbReference>
<evidence type="ECO:0000313" key="2">
    <source>
        <dbReference type="EMBL" id="KAK4708576.1"/>
    </source>
</evidence>
<gene>
    <name evidence="2" type="ORF">R3W88_029501</name>
</gene>
<dbReference type="EMBL" id="JAWPEI010000012">
    <property type="protein sequence ID" value="KAK4708576.1"/>
    <property type="molecule type" value="Genomic_DNA"/>
</dbReference>
<dbReference type="GO" id="GO:0003676">
    <property type="term" value="F:nucleic acid binding"/>
    <property type="evidence" value="ECO:0007669"/>
    <property type="project" value="InterPro"/>
</dbReference>
<protein>
    <recommendedName>
        <fullName evidence="1">RNase H type-1 domain-containing protein</fullName>
    </recommendedName>
</protein>
<dbReference type="SUPFAM" id="SSF53098">
    <property type="entry name" value="Ribonuclease H-like"/>
    <property type="match status" value="1"/>
</dbReference>
<accession>A0AAV9K5W1</accession>